<dbReference type="Proteomes" id="UP000298138">
    <property type="component" value="Unassembled WGS sequence"/>
</dbReference>
<keyword evidence="2" id="KW-0472">Membrane</keyword>
<feature type="region of interest" description="Disordered" evidence="1">
    <location>
        <begin position="239"/>
        <end position="285"/>
    </location>
</feature>
<gene>
    <name evidence="3" type="ORF">EX30DRAFT_350979</name>
</gene>
<keyword evidence="4" id="KW-1185">Reference proteome</keyword>
<feature type="compositionally biased region" description="Low complexity" evidence="1">
    <location>
        <begin position="121"/>
        <end position="144"/>
    </location>
</feature>
<evidence type="ECO:0000256" key="2">
    <source>
        <dbReference type="SAM" id="Phobius"/>
    </source>
</evidence>
<proteinExistence type="predicted"/>
<feature type="compositionally biased region" description="Low complexity" evidence="1">
    <location>
        <begin position="247"/>
        <end position="275"/>
    </location>
</feature>
<feature type="compositionally biased region" description="Acidic residues" evidence="1">
    <location>
        <begin position="89"/>
        <end position="113"/>
    </location>
</feature>
<evidence type="ECO:0000256" key="1">
    <source>
        <dbReference type="SAM" id="MobiDB-lite"/>
    </source>
</evidence>
<feature type="region of interest" description="Disordered" evidence="1">
    <location>
        <begin position="89"/>
        <end position="144"/>
    </location>
</feature>
<protein>
    <submittedName>
        <fullName evidence="3">Uncharacterized protein</fullName>
    </submittedName>
</protein>
<keyword evidence="2" id="KW-0812">Transmembrane</keyword>
<evidence type="ECO:0000313" key="3">
    <source>
        <dbReference type="EMBL" id="TGZ78588.1"/>
    </source>
</evidence>
<keyword evidence="2" id="KW-1133">Transmembrane helix</keyword>
<dbReference type="AlphaFoldDB" id="A0A4S2MSA0"/>
<evidence type="ECO:0000313" key="4">
    <source>
        <dbReference type="Proteomes" id="UP000298138"/>
    </source>
</evidence>
<sequence>MRFVNFIITYTETTVTNNMDPTIPSRIEARLRVDVQSDDVPPSVDVSRELFLAAINRHYERAYETQEEEEDDGEELEPYRVWYDYELYGDDDEDYGDDEEFYGDDEDEDEDEDVHVVASQSDRGSNSDSGTSSSSSSSDVSSSNASIILDEVDELERTLAVFNWTYRLDYDTNSVPTLSFRQSHDPYLNRAYLGLEAGYDADSDSNSDSDSIPELINEVELRRPALDGMGAWQVDRELEAEEGNSGPSAGSDTNSDSSDSSASSSAPSPPSSSTAKQRPPPPPAWNLLVREPQSWLEMILQFVLVLVLVLLAMLPLFIPTARLAMSNAFCVDEKNTEKEVWGNENEGVMN</sequence>
<accession>A0A4S2MSA0</accession>
<name>A0A4S2MSA0_9PEZI</name>
<organism evidence="3 4">
    <name type="scientific">Ascodesmis nigricans</name>
    <dbReference type="NCBI Taxonomy" id="341454"/>
    <lineage>
        <taxon>Eukaryota</taxon>
        <taxon>Fungi</taxon>
        <taxon>Dikarya</taxon>
        <taxon>Ascomycota</taxon>
        <taxon>Pezizomycotina</taxon>
        <taxon>Pezizomycetes</taxon>
        <taxon>Pezizales</taxon>
        <taxon>Ascodesmidaceae</taxon>
        <taxon>Ascodesmis</taxon>
    </lineage>
</organism>
<reference evidence="3 4" key="1">
    <citation type="submission" date="2019-04" db="EMBL/GenBank/DDBJ databases">
        <title>Comparative genomics and transcriptomics to analyze fruiting body development in filamentous ascomycetes.</title>
        <authorList>
            <consortium name="DOE Joint Genome Institute"/>
            <person name="Lutkenhaus R."/>
            <person name="Traeger S."/>
            <person name="Breuer J."/>
            <person name="Kuo A."/>
            <person name="Lipzen A."/>
            <person name="Pangilinan J."/>
            <person name="Dilworth D."/>
            <person name="Sandor L."/>
            <person name="Poggeler S."/>
            <person name="Barry K."/>
            <person name="Grigoriev I.V."/>
            <person name="Nowrousian M."/>
        </authorList>
    </citation>
    <scope>NUCLEOTIDE SEQUENCE [LARGE SCALE GENOMIC DNA]</scope>
    <source>
        <strain evidence="3 4">CBS 389.68</strain>
    </source>
</reference>
<feature type="transmembrane region" description="Helical" evidence="2">
    <location>
        <begin position="298"/>
        <end position="318"/>
    </location>
</feature>
<dbReference type="InParanoid" id="A0A4S2MSA0"/>
<dbReference type="EMBL" id="ML220140">
    <property type="protein sequence ID" value="TGZ78588.1"/>
    <property type="molecule type" value="Genomic_DNA"/>
</dbReference>